<dbReference type="AlphaFoldDB" id="A0A2V1E4U4"/>
<dbReference type="InterPro" id="IPR036188">
    <property type="entry name" value="FAD/NAD-bd_sf"/>
</dbReference>
<sequence>MISRYGSTLHALMFALLSSRSVARPLSNADVITRREDLLAAYDYVVVGGGASGLTVANRLSEQPSITVLVIEAGDFDKNEDYVTIPGLAGGAIGTKYDWNTSYAPGDAIGGRVVPIPQGKVVGGSTKLNRMVFDRGSKSDYDGWETLGNEGWNWEGLLPYFKKNEHFTAATSEIEAEYAIKDDLQFRGDKGYMQTTYSPFFWPTTKNLIQATKELGIPVNDQASGNAVGGYFCTHNMDPVNYTRSSAREAYYASAAKRSNFHVLTGNQVTRILTSGANGTVKVTGVEFATSKDAARQTVKINNEAILAAGSLHTPQLLQVSGIGDAKLLESINVTTIVDLPAVGHNLHDHLNLVVVNVLNTTILTNTLSSNTTFAAEARQQYDTQRTGPLTSPTGDFLLFLPLSTYSNASSAISTQASSSNASLSLPPDTPADVAKGYATQYATLNAKLLSNASAFLEIIWADGVLVLGLQHPYSRGSVKAASASIFDAPTADSGFLRNPLDVALLREGVRFARTFVQAPSIASLNPFEVVPGLNATADADIDAFVRGSVSTLYHPAGSCKMGAKEEGGVVDAELRVYGVDGLRVVDASTMPILPASHTMTTVYAVAEKAADIIKASEGYRVKMEG</sequence>
<dbReference type="STRING" id="97972.A0A2V1E4U4"/>
<feature type="binding site" evidence="3">
    <location>
        <position position="269"/>
    </location>
    <ligand>
        <name>FAD</name>
        <dbReference type="ChEBI" id="CHEBI:57692"/>
    </ligand>
</feature>
<dbReference type="Proteomes" id="UP000244855">
    <property type="component" value="Unassembled WGS sequence"/>
</dbReference>
<evidence type="ECO:0000256" key="3">
    <source>
        <dbReference type="PIRSR" id="PIRSR000137-2"/>
    </source>
</evidence>
<protein>
    <submittedName>
        <fullName evidence="8">GMC oxidoreductase</fullName>
    </submittedName>
</protein>
<feature type="binding site" evidence="3">
    <location>
        <begin position="129"/>
        <end position="132"/>
    </location>
    <ligand>
        <name>FAD</name>
        <dbReference type="ChEBI" id="CHEBI:57692"/>
    </ligand>
</feature>
<dbReference type="GO" id="GO:0050660">
    <property type="term" value="F:flavin adenine dinucleotide binding"/>
    <property type="evidence" value="ECO:0007669"/>
    <property type="project" value="InterPro"/>
</dbReference>
<evidence type="ECO:0000313" key="8">
    <source>
        <dbReference type="EMBL" id="PVI05366.1"/>
    </source>
</evidence>
<keyword evidence="9" id="KW-1185">Reference proteome</keyword>
<dbReference type="PANTHER" id="PTHR11552:SF115">
    <property type="entry name" value="DEHYDROGENASE XPTC-RELATED"/>
    <property type="match status" value="1"/>
</dbReference>
<dbReference type="PANTHER" id="PTHR11552">
    <property type="entry name" value="GLUCOSE-METHANOL-CHOLINE GMC OXIDOREDUCTASE"/>
    <property type="match status" value="1"/>
</dbReference>
<dbReference type="Pfam" id="PF05199">
    <property type="entry name" value="GMC_oxred_C"/>
    <property type="match status" value="1"/>
</dbReference>
<comment type="cofactor">
    <cofactor evidence="3">
        <name>FAD</name>
        <dbReference type="ChEBI" id="CHEBI:57692"/>
    </cofactor>
</comment>
<gene>
    <name evidence="8" type="ORF">DM02DRAFT_725082</name>
</gene>
<evidence type="ECO:0000256" key="4">
    <source>
        <dbReference type="RuleBase" id="RU003968"/>
    </source>
</evidence>
<evidence type="ECO:0000259" key="6">
    <source>
        <dbReference type="PROSITE" id="PS00623"/>
    </source>
</evidence>
<dbReference type="SUPFAM" id="SSF51905">
    <property type="entry name" value="FAD/NAD(P)-binding domain"/>
    <property type="match status" value="1"/>
</dbReference>
<feature type="binding site" evidence="3">
    <location>
        <position position="121"/>
    </location>
    <ligand>
        <name>FAD</name>
        <dbReference type="ChEBI" id="CHEBI:57692"/>
    </ligand>
</feature>
<keyword evidence="3 4" id="KW-0274">FAD</keyword>
<evidence type="ECO:0000256" key="5">
    <source>
        <dbReference type="SAM" id="SignalP"/>
    </source>
</evidence>
<feature type="active site" description="Proton donor" evidence="2">
    <location>
        <position position="555"/>
    </location>
</feature>
<dbReference type="SUPFAM" id="SSF54373">
    <property type="entry name" value="FAD-linked reductases, C-terminal domain"/>
    <property type="match status" value="1"/>
</dbReference>
<dbReference type="InterPro" id="IPR007867">
    <property type="entry name" value="GMC_OxRtase_C"/>
</dbReference>
<dbReference type="OrthoDB" id="269227at2759"/>
<feature type="signal peptide" evidence="5">
    <location>
        <begin position="1"/>
        <end position="23"/>
    </location>
</feature>
<keyword evidence="4" id="KW-0285">Flavoprotein</keyword>
<dbReference type="InterPro" id="IPR012132">
    <property type="entry name" value="GMC_OxRdtase"/>
</dbReference>
<dbReference type="Pfam" id="PF00732">
    <property type="entry name" value="GMC_oxred_N"/>
    <property type="match status" value="1"/>
</dbReference>
<dbReference type="Gene3D" id="3.30.560.10">
    <property type="entry name" value="Glucose Oxidase, domain 3"/>
    <property type="match status" value="1"/>
</dbReference>
<keyword evidence="5" id="KW-0732">Signal</keyword>
<dbReference type="PROSITE" id="PS00624">
    <property type="entry name" value="GMC_OXRED_2"/>
    <property type="match status" value="1"/>
</dbReference>
<comment type="similarity">
    <text evidence="1 4">Belongs to the GMC oxidoreductase family.</text>
</comment>
<feature type="domain" description="Glucose-methanol-choline oxidoreductase N-terminal" evidence="6">
    <location>
        <begin position="119"/>
        <end position="142"/>
    </location>
</feature>
<dbReference type="GO" id="GO:0044550">
    <property type="term" value="P:secondary metabolite biosynthetic process"/>
    <property type="evidence" value="ECO:0007669"/>
    <property type="project" value="TreeGrafter"/>
</dbReference>
<dbReference type="PROSITE" id="PS00623">
    <property type="entry name" value="GMC_OXRED_1"/>
    <property type="match status" value="1"/>
</dbReference>
<evidence type="ECO:0000256" key="1">
    <source>
        <dbReference type="ARBA" id="ARBA00010790"/>
    </source>
</evidence>
<proteinExistence type="inferred from homology"/>
<dbReference type="Gene3D" id="3.50.50.60">
    <property type="entry name" value="FAD/NAD(P)-binding domain"/>
    <property type="match status" value="1"/>
</dbReference>
<accession>A0A2V1E4U4</accession>
<dbReference type="EMBL" id="KZ805314">
    <property type="protein sequence ID" value="PVI05366.1"/>
    <property type="molecule type" value="Genomic_DNA"/>
</dbReference>
<organism evidence="8 9">
    <name type="scientific">Periconia macrospinosa</name>
    <dbReference type="NCBI Taxonomy" id="97972"/>
    <lineage>
        <taxon>Eukaryota</taxon>
        <taxon>Fungi</taxon>
        <taxon>Dikarya</taxon>
        <taxon>Ascomycota</taxon>
        <taxon>Pezizomycotina</taxon>
        <taxon>Dothideomycetes</taxon>
        <taxon>Pleosporomycetidae</taxon>
        <taxon>Pleosporales</taxon>
        <taxon>Massarineae</taxon>
        <taxon>Periconiaceae</taxon>
        <taxon>Periconia</taxon>
    </lineage>
</organism>
<evidence type="ECO:0000259" key="7">
    <source>
        <dbReference type="PROSITE" id="PS00624"/>
    </source>
</evidence>
<dbReference type="InterPro" id="IPR000172">
    <property type="entry name" value="GMC_OxRdtase_N"/>
</dbReference>
<feature type="chain" id="PRO_5016047256" evidence="5">
    <location>
        <begin position="24"/>
        <end position="626"/>
    </location>
</feature>
<dbReference type="GO" id="GO:0016614">
    <property type="term" value="F:oxidoreductase activity, acting on CH-OH group of donors"/>
    <property type="evidence" value="ECO:0007669"/>
    <property type="project" value="InterPro"/>
</dbReference>
<name>A0A2V1E4U4_9PLEO</name>
<dbReference type="PIRSF" id="PIRSF000137">
    <property type="entry name" value="Alcohol_oxidase"/>
    <property type="match status" value="1"/>
</dbReference>
<evidence type="ECO:0000256" key="2">
    <source>
        <dbReference type="PIRSR" id="PIRSR000137-1"/>
    </source>
</evidence>
<reference evidence="8 9" key="1">
    <citation type="journal article" date="2018" name="Sci. Rep.">
        <title>Comparative genomics provides insights into the lifestyle and reveals functional heterogeneity of dark septate endophytic fungi.</title>
        <authorList>
            <person name="Knapp D.G."/>
            <person name="Nemeth J.B."/>
            <person name="Barry K."/>
            <person name="Hainaut M."/>
            <person name="Henrissat B."/>
            <person name="Johnson J."/>
            <person name="Kuo A."/>
            <person name="Lim J.H.P."/>
            <person name="Lipzen A."/>
            <person name="Nolan M."/>
            <person name="Ohm R.A."/>
            <person name="Tamas L."/>
            <person name="Grigoriev I.V."/>
            <person name="Spatafora J.W."/>
            <person name="Nagy L.G."/>
            <person name="Kovacs G.M."/>
        </authorList>
    </citation>
    <scope>NUCLEOTIDE SEQUENCE [LARGE SCALE GENOMIC DNA]</scope>
    <source>
        <strain evidence="8 9">DSE2036</strain>
    </source>
</reference>
<feature type="active site" description="Proton acceptor" evidence="2">
    <location>
        <position position="598"/>
    </location>
</feature>
<feature type="domain" description="Glucose-methanol-choline oxidoreductase N-terminal" evidence="7">
    <location>
        <begin position="310"/>
        <end position="324"/>
    </location>
</feature>
<evidence type="ECO:0000313" key="9">
    <source>
        <dbReference type="Proteomes" id="UP000244855"/>
    </source>
</evidence>